<organism evidence="2 3">
    <name type="scientific">Methylomonas aurea</name>
    <dbReference type="NCBI Taxonomy" id="2952224"/>
    <lineage>
        <taxon>Bacteria</taxon>
        <taxon>Pseudomonadati</taxon>
        <taxon>Pseudomonadota</taxon>
        <taxon>Gammaproteobacteria</taxon>
        <taxon>Methylococcales</taxon>
        <taxon>Methylococcaceae</taxon>
        <taxon>Methylomonas</taxon>
    </lineage>
</organism>
<keyword evidence="1" id="KW-0175">Coiled coil</keyword>
<proteinExistence type="predicted"/>
<gene>
    <name evidence="2" type="ORF">NP603_12195</name>
</gene>
<sequence>MKIEAKPEANRAGKRLKPKIGVTASERRLQQALARIAELEQRLAALEQAIRIAPDGSINISAAAGVEVNANRVTFNANSVQAANIIQCDTLIATNVVAATYTPGAGNLW</sequence>
<accession>A0ABT1UIM7</accession>
<keyword evidence="3" id="KW-1185">Reference proteome</keyword>
<evidence type="ECO:0000256" key="1">
    <source>
        <dbReference type="SAM" id="Coils"/>
    </source>
</evidence>
<evidence type="ECO:0000313" key="3">
    <source>
        <dbReference type="Proteomes" id="UP001524569"/>
    </source>
</evidence>
<name>A0ABT1UIM7_9GAMM</name>
<evidence type="ECO:0000313" key="2">
    <source>
        <dbReference type="EMBL" id="MCQ8181871.1"/>
    </source>
</evidence>
<feature type="coiled-coil region" evidence="1">
    <location>
        <begin position="22"/>
        <end position="49"/>
    </location>
</feature>
<comment type="caution">
    <text evidence="2">The sequence shown here is derived from an EMBL/GenBank/DDBJ whole genome shotgun (WGS) entry which is preliminary data.</text>
</comment>
<reference evidence="2 3" key="1">
    <citation type="submission" date="2022-07" db="EMBL/GenBank/DDBJ databases">
        <title>Methylomonas rivi sp. nov., Methylomonas rosea sp. nov., Methylomonas aureus sp. nov. and Methylomonas subterranea sp. nov., four novel methanotrophs isolated from a freshwater creek and the deep terrestrial subsurface.</title>
        <authorList>
            <person name="Abin C."/>
            <person name="Sankaranarayanan K."/>
            <person name="Garner C."/>
            <person name="Sindelar R."/>
            <person name="Kotary K."/>
            <person name="Garner R."/>
            <person name="Barclay S."/>
            <person name="Lawson P."/>
            <person name="Krumholz L."/>
        </authorList>
    </citation>
    <scope>NUCLEOTIDE SEQUENCE [LARGE SCALE GENOMIC DNA]</scope>
    <source>
        <strain evidence="2 3">SURF-1</strain>
    </source>
</reference>
<dbReference type="RefSeq" id="WP_256611159.1">
    <property type="nucleotide sequence ID" value="NZ_JANIBM010000013.1"/>
</dbReference>
<dbReference type="Proteomes" id="UP001524569">
    <property type="component" value="Unassembled WGS sequence"/>
</dbReference>
<protein>
    <submittedName>
        <fullName evidence="2">Dynactin subunit 2</fullName>
    </submittedName>
</protein>
<dbReference type="EMBL" id="JANIBM010000013">
    <property type="protein sequence ID" value="MCQ8181871.1"/>
    <property type="molecule type" value="Genomic_DNA"/>
</dbReference>